<feature type="compositionally biased region" description="Acidic residues" evidence="1">
    <location>
        <begin position="27"/>
        <end position="39"/>
    </location>
</feature>
<feature type="region of interest" description="Disordered" evidence="1">
    <location>
        <begin position="99"/>
        <end position="136"/>
    </location>
</feature>
<evidence type="ECO:0000313" key="2">
    <source>
        <dbReference type="EMBL" id="CAH2056682.1"/>
    </source>
</evidence>
<evidence type="ECO:0000313" key="3">
    <source>
        <dbReference type="Proteomes" id="UP000836841"/>
    </source>
</evidence>
<proteinExistence type="predicted"/>
<comment type="caution">
    <text evidence="2">The sequence shown here is derived from an EMBL/GenBank/DDBJ whole genome shotgun (WGS) entry which is preliminary data.</text>
</comment>
<dbReference type="AlphaFoldDB" id="A0AAU9S6S1"/>
<gene>
    <name evidence="2" type="ORF">TAV2_LOCUS11897</name>
</gene>
<protein>
    <submittedName>
        <fullName evidence="2">Uncharacterized protein</fullName>
    </submittedName>
</protein>
<feature type="compositionally biased region" description="Basic and acidic residues" evidence="1">
    <location>
        <begin position="115"/>
        <end position="130"/>
    </location>
</feature>
<accession>A0AAU9S6S1</accession>
<dbReference type="PANTHER" id="PTHR33448:SF3">
    <property type="entry name" value="OS09G0370000 PROTEIN"/>
    <property type="match status" value="1"/>
</dbReference>
<dbReference type="Proteomes" id="UP000836841">
    <property type="component" value="Unassembled WGS sequence"/>
</dbReference>
<feature type="region of interest" description="Disordered" evidence="1">
    <location>
        <begin position="27"/>
        <end position="46"/>
    </location>
</feature>
<dbReference type="PANTHER" id="PTHR33448">
    <property type="entry name" value="CHLOROPLAST PROTEIN HCF243-RELATED"/>
    <property type="match status" value="1"/>
</dbReference>
<dbReference type="EMBL" id="CAJVSB020000513">
    <property type="protein sequence ID" value="CAH2056682.1"/>
    <property type="molecule type" value="Genomic_DNA"/>
</dbReference>
<name>A0AAU9S6S1_THLAR</name>
<sequence length="177" mass="20509">MQFLSCLRRIRFDFRCFGSFPTTDLASDVEEDDQEEKENEDYGKNEKAGSTVFSKWFMVLQEEQSKYKKEIGKERESSVLPPPNALLLMRCRSAPAKSWAKVQEAEEEEKAEIEDEHKKGEDKKDNLKVKEGKRRKSLASLMREENDFDKLACGIAKETCVVGGLKDPFSRSRSWKR</sequence>
<keyword evidence="3" id="KW-1185">Reference proteome</keyword>
<organism evidence="2 3">
    <name type="scientific">Thlaspi arvense</name>
    <name type="common">Field penny-cress</name>
    <dbReference type="NCBI Taxonomy" id="13288"/>
    <lineage>
        <taxon>Eukaryota</taxon>
        <taxon>Viridiplantae</taxon>
        <taxon>Streptophyta</taxon>
        <taxon>Embryophyta</taxon>
        <taxon>Tracheophyta</taxon>
        <taxon>Spermatophyta</taxon>
        <taxon>Magnoliopsida</taxon>
        <taxon>eudicotyledons</taxon>
        <taxon>Gunneridae</taxon>
        <taxon>Pentapetalae</taxon>
        <taxon>rosids</taxon>
        <taxon>malvids</taxon>
        <taxon>Brassicales</taxon>
        <taxon>Brassicaceae</taxon>
        <taxon>Thlaspideae</taxon>
        <taxon>Thlaspi</taxon>
    </lineage>
</organism>
<evidence type="ECO:0000256" key="1">
    <source>
        <dbReference type="SAM" id="MobiDB-lite"/>
    </source>
</evidence>
<reference evidence="2 3" key="1">
    <citation type="submission" date="2022-03" db="EMBL/GenBank/DDBJ databases">
        <authorList>
            <person name="Nunn A."/>
            <person name="Chopra R."/>
            <person name="Nunn A."/>
            <person name="Contreras Garrido A."/>
        </authorList>
    </citation>
    <scope>NUCLEOTIDE SEQUENCE [LARGE SCALE GENOMIC DNA]</scope>
</reference>
<feature type="compositionally biased region" description="Acidic residues" evidence="1">
    <location>
        <begin position="105"/>
        <end position="114"/>
    </location>
</feature>